<evidence type="ECO:0000313" key="2">
    <source>
        <dbReference type="Proteomes" id="UP000276178"/>
    </source>
</evidence>
<name>A0A3M8AIC4_9BACL</name>
<gene>
    <name evidence="1" type="ORF">EB820_20485</name>
</gene>
<organism evidence="1 2">
    <name type="scientific">Brevibacillus agri</name>
    <dbReference type="NCBI Taxonomy" id="51101"/>
    <lineage>
        <taxon>Bacteria</taxon>
        <taxon>Bacillati</taxon>
        <taxon>Bacillota</taxon>
        <taxon>Bacilli</taxon>
        <taxon>Bacillales</taxon>
        <taxon>Paenibacillaceae</taxon>
        <taxon>Brevibacillus</taxon>
    </lineage>
</organism>
<dbReference type="AlphaFoldDB" id="A0A3M8AIC4"/>
<reference evidence="1 2" key="1">
    <citation type="submission" date="2018-10" db="EMBL/GenBank/DDBJ databases">
        <title>Phylogenomics of Brevibacillus.</title>
        <authorList>
            <person name="Dunlap C."/>
        </authorList>
    </citation>
    <scope>NUCLEOTIDE SEQUENCE [LARGE SCALE GENOMIC DNA]</scope>
    <source>
        <strain evidence="1 2">NRRL NRS 1219</strain>
    </source>
</reference>
<dbReference type="EMBL" id="RHHN01000066">
    <property type="protein sequence ID" value="RNB50920.1"/>
    <property type="molecule type" value="Genomic_DNA"/>
</dbReference>
<dbReference type="Proteomes" id="UP000276178">
    <property type="component" value="Unassembled WGS sequence"/>
</dbReference>
<comment type="caution">
    <text evidence="1">The sequence shown here is derived from an EMBL/GenBank/DDBJ whole genome shotgun (WGS) entry which is preliminary data.</text>
</comment>
<proteinExistence type="predicted"/>
<protein>
    <submittedName>
        <fullName evidence="1">Uncharacterized protein</fullName>
    </submittedName>
</protein>
<evidence type="ECO:0000313" key="1">
    <source>
        <dbReference type="EMBL" id="RNB50920.1"/>
    </source>
</evidence>
<accession>A0A3M8AIC4</accession>
<sequence>MRIPAGGFDWAETGEVTALTEQQALELTKACASWISNKRLLLLHRKNPLPERTACPKAGGCLL</sequence>